<organism evidence="1 2">
    <name type="scientific">Clostridium intestinale DSM 6191</name>
    <dbReference type="NCBI Taxonomy" id="1121320"/>
    <lineage>
        <taxon>Bacteria</taxon>
        <taxon>Bacillati</taxon>
        <taxon>Bacillota</taxon>
        <taxon>Clostridia</taxon>
        <taxon>Eubacteriales</taxon>
        <taxon>Clostridiaceae</taxon>
        <taxon>Clostridium</taxon>
    </lineage>
</organism>
<sequence length="132" mass="15699">MVKNEIIKALKEKGVSDIEEIKYKRGYLLVKFFYDFDDDEISAARTYSNEEGTYESETEEWFKELYLPYLYDISLDNVEEYIEEITEEYEIQGQFVAYDVDINNPTFGEFLAIFSEDEEEVDIDEVVEELDL</sequence>
<dbReference type="RefSeq" id="WP_073017750.1">
    <property type="nucleotide sequence ID" value="NZ_FQXU01000004.1"/>
</dbReference>
<reference evidence="1 2" key="1">
    <citation type="submission" date="2016-11" db="EMBL/GenBank/DDBJ databases">
        <authorList>
            <person name="Jaros S."/>
            <person name="Januszkiewicz K."/>
            <person name="Wedrychowicz H."/>
        </authorList>
    </citation>
    <scope>NUCLEOTIDE SEQUENCE [LARGE SCALE GENOMIC DNA]</scope>
    <source>
        <strain evidence="1 2">DSM 6191</strain>
    </source>
</reference>
<gene>
    <name evidence="1" type="ORF">SAMN02745941_01235</name>
</gene>
<evidence type="ECO:0000313" key="1">
    <source>
        <dbReference type="EMBL" id="SHH90536.1"/>
    </source>
</evidence>
<accession>A0A1M5WSF2</accession>
<evidence type="ECO:0000313" key="2">
    <source>
        <dbReference type="Proteomes" id="UP000184241"/>
    </source>
</evidence>
<protein>
    <submittedName>
        <fullName evidence="1">Uncharacterized protein</fullName>
    </submittedName>
</protein>
<name>A0A1M5WSF2_9CLOT</name>
<dbReference type="EMBL" id="FQXU01000004">
    <property type="protein sequence ID" value="SHH90536.1"/>
    <property type="molecule type" value="Genomic_DNA"/>
</dbReference>
<dbReference type="Proteomes" id="UP000184241">
    <property type="component" value="Unassembled WGS sequence"/>
</dbReference>
<dbReference type="AlphaFoldDB" id="A0A1M5WSF2"/>
<proteinExistence type="predicted"/>